<keyword evidence="4 7" id="KW-0812">Transmembrane</keyword>
<comment type="subcellular location">
    <subcellularLocation>
        <location evidence="1">Cell membrane</location>
        <topology evidence="1">Multi-pass membrane protein</topology>
    </subcellularLocation>
</comment>
<dbReference type="PANTHER" id="PTHR23517:SF3">
    <property type="entry name" value="INTEGRAL MEMBRANE TRANSPORT PROTEIN"/>
    <property type="match status" value="1"/>
</dbReference>
<feature type="transmembrane region" description="Helical" evidence="7">
    <location>
        <begin position="385"/>
        <end position="403"/>
    </location>
</feature>
<proteinExistence type="predicted"/>
<keyword evidence="5 7" id="KW-1133">Transmembrane helix</keyword>
<name>A0ABN8E4L8_9VIBR</name>
<evidence type="ECO:0000256" key="5">
    <source>
        <dbReference type="ARBA" id="ARBA00022989"/>
    </source>
</evidence>
<comment type="caution">
    <text evidence="9">The sequence shown here is derived from an EMBL/GenBank/DDBJ whole genome shotgun (WGS) entry which is preliminary data.</text>
</comment>
<dbReference type="Pfam" id="PF07690">
    <property type="entry name" value="MFS_1"/>
    <property type="match status" value="1"/>
</dbReference>
<dbReference type="SUPFAM" id="SSF103473">
    <property type="entry name" value="MFS general substrate transporter"/>
    <property type="match status" value="1"/>
</dbReference>
<evidence type="ECO:0000256" key="2">
    <source>
        <dbReference type="ARBA" id="ARBA00022448"/>
    </source>
</evidence>
<feature type="transmembrane region" description="Helical" evidence="7">
    <location>
        <begin position="295"/>
        <end position="313"/>
    </location>
</feature>
<feature type="transmembrane region" description="Helical" evidence="7">
    <location>
        <begin position="269"/>
        <end position="288"/>
    </location>
</feature>
<feature type="transmembrane region" description="Helical" evidence="7">
    <location>
        <begin position="49"/>
        <end position="71"/>
    </location>
</feature>
<organism evidence="9 10">
    <name type="scientific">Vibrio marisflavi CECT 7928</name>
    <dbReference type="NCBI Taxonomy" id="634439"/>
    <lineage>
        <taxon>Bacteria</taxon>
        <taxon>Pseudomonadati</taxon>
        <taxon>Pseudomonadota</taxon>
        <taxon>Gammaproteobacteria</taxon>
        <taxon>Vibrionales</taxon>
        <taxon>Vibrionaceae</taxon>
        <taxon>Vibrio</taxon>
    </lineage>
</organism>
<evidence type="ECO:0000256" key="1">
    <source>
        <dbReference type="ARBA" id="ARBA00004651"/>
    </source>
</evidence>
<dbReference type="Proteomes" id="UP000838748">
    <property type="component" value="Unassembled WGS sequence"/>
</dbReference>
<dbReference type="Gene3D" id="1.20.1250.20">
    <property type="entry name" value="MFS general substrate transporter like domains"/>
    <property type="match status" value="1"/>
</dbReference>
<feature type="transmembrane region" description="Helical" evidence="7">
    <location>
        <begin position="354"/>
        <end position="379"/>
    </location>
</feature>
<keyword evidence="6 7" id="KW-0472">Membrane</keyword>
<feature type="domain" description="Major facilitator superfamily (MFS) profile" evidence="8">
    <location>
        <begin position="9"/>
        <end position="407"/>
    </location>
</feature>
<dbReference type="PANTHER" id="PTHR23517">
    <property type="entry name" value="RESISTANCE PROTEIN MDTM, PUTATIVE-RELATED-RELATED"/>
    <property type="match status" value="1"/>
</dbReference>
<evidence type="ECO:0000256" key="4">
    <source>
        <dbReference type="ARBA" id="ARBA00022692"/>
    </source>
</evidence>
<dbReference type="EMBL" id="CAKLDM010000002">
    <property type="protein sequence ID" value="CAH0539579.1"/>
    <property type="molecule type" value="Genomic_DNA"/>
</dbReference>
<feature type="transmembrane region" description="Helical" evidence="7">
    <location>
        <begin position="181"/>
        <end position="200"/>
    </location>
</feature>
<feature type="transmembrane region" description="Helical" evidence="7">
    <location>
        <begin position="108"/>
        <end position="131"/>
    </location>
</feature>
<gene>
    <name evidence="9" type="primary">tetA</name>
    <name evidence="9" type="ORF">VMF7928_02254</name>
</gene>
<evidence type="ECO:0000256" key="3">
    <source>
        <dbReference type="ARBA" id="ARBA00022475"/>
    </source>
</evidence>
<sequence>MSLLARIALLAVVFVDLIGQGLVFPIINELIMSAHLDFLPTATSMAERHFYYGLCIGIFFLAWFFGAIYIAKLSDSIGRKKGIIICLLGSLVGYLLTILSLFMNSLWLLILGRAISGFTAGNQPIAQAAMVDASKDDQEKSRNMGLIVAGISAGMVAGPIIGGLFSDSMFVGHFASLKLPFYIATLLIAVTIILVQKYYFDTKAPEQDTKIRVSDVFSQLFRIRKKPIVARLFVAYFAFMVANNAFFIFMTNYMTSRFHVGLFGTNLEMVVLGLALAGSSIFLVGPVLKRFEKITVVSVVTFIMAICPLGFIYSPDPAYCLVFIALFYLAFGVAYPAILNLFSGSVGETEQGWVMGVTTAGFTLAAGISSLVGGSLMAISLNVPFYITAAFALLSLILIQLTWRIKAIRDLAEV</sequence>
<dbReference type="InterPro" id="IPR036259">
    <property type="entry name" value="MFS_trans_sf"/>
</dbReference>
<keyword evidence="3" id="KW-1003">Cell membrane</keyword>
<dbReference type="RefSeq" id="WP_237361556.1">
    <property type="nucleotide sequence ID" value="NZ_CAKLDM010000002.1"/>
</dbReference>
<reference evidence="9" key="1">
    <citation type="submission" date="2021-11" db="EMBL/GenBank/DDBJ databases">
        <authorList>
            <person name="Rodrigo-Torres L."/>
            <person name="Arahal R. D."/>
            <person name="Lucena T."/>
        </authorList>
    </citation>
    <scope>NUCLEOTIDE SEQUENCE</scope>
    <source>
        <strain evidence="9">CECT 7928</strain>
    </source>
</reference>
<evidence type="ECO:0000313" key="10">
    <source>
        <dbReference type="Proteomes" id="UP000838748"/>
    </source>
</evidence>
<protein>
    <submittedName>
        <fullName evidence="9">Tetracycline resistance protein, class C</fullName>
    </submittedName>
</protein>
<keyword evidence="10" id="KW-1185">Reference proteome</keyword>
<dbReference type="InterPro" id="IPR050171">
    <property type="entry name" value="MFS_Transporters"/>
</dbReference>
<dbReference type="PROSITE" id="PS50850">
    <property type="entry name" value="MFS"/>
    <property type="match status" value="1"/>
</dbReference>
<evidence type="ECO:0000259" key="8">
    <source>
        <dbReference type="PROSITE" id="PS50850"/>
    </source>
</evidence>
<feature type="transmembrane region" description="Helical" evidence="7">
    <location>
        <begin position="319"/>
        <end position="342"/>
    </location>
</feature>
<evidence type="ECO:0000313" key="9">
    <source>
        <dbReference type="EMBL" id="CAH0539579.1"/>
    </source>
</evidence>
<dbReference type="InterPro" id="IPR020846">
    <property type="entry name" value="MFS_dom"/>
</dbReference>
<feature type="transmembrane region" description="Helical" evidence="7">
    <location>
        <begin position="143"/>
        <end position="161"/>
    </location>
</feature>
<feature type="transmembrane region" description="Helical" evidence="7">
    <location>
        <begin position="228"/>
        <end position="249"/>
    </location>
</feature>
<keyword evidence="2" id="KW-0813">Transport</keyword>
<accession>A0ABN8E4L8</accession>
<evidence type="ECO:0000256" key="7">
    <source>
        <dbReference type="SAM" id="Phobius"/>
    </source>
</evidence>
<dbReference type="InterPro" id="IPR011701">
    <property type="entry name" value="MFS"/>
</dbReference>
<evidence type="ECO:0000256" key="6">
    <source>
        <dbReference type="ARBA" id="ARBA00023136"/>
    </source>
</evidence>
<feature type="transmembrane region" description="Helical" evidence="7">
    <location>
        <begin position="83"/>
        <end position="102"/>
    </location>
</feature>